<gene>
    <name evidence="1" type="ORF">GCM10022410_01270</name>
</gene>
<protein>
    <submittedName>
        <fullName evidence="1">Uncharacterized protein</fullName>
    </submittedName>
</protein>
<accession>A0ABP7V329</accession>
<comment type="caution">
    <text evidence="1">The sequence shown here is derived from an EMBL/GenBank/DDBJ whole genome shotgun (WGS) entry which is preliminary data.</text>
</comment>
<reference evidence="2" key="1">
    <citation type="journal article" date="2019" name="Int. J. Syst. Evol. Microbiol.">
        <title>The Global Catalogue of Microorganisms (GCM) 10K type strain sequencing project: providing services to taxonomists for standard genome sequencing and annotation.</title>
        <authorList>
            <consortium name="The Broad Institute Genomics Platform"/>
            <consortium name="The Broad Institute Genome Sequencing Center for Infectious Disease"/>
            <person name="Wu L."/>
            <person name="Ma J."/>
        </authorList>
    </citation>
    <scope>NUCLEOTIDE SEQUENCE [LARGE SCALE GENOMIC DNA]</scope>
    <source>
        <strain evidence="2">JCM 17250</strain>
    </source>
</reference>
<dbReference type="Proteomes" id="UP001501734">
    <property type="component" value="Unassembled WGS sequence"/>
</dbReference>
<keyword evidence="2" id="KW-1185">Reference proteome</keyword>
<sequence>MFSMVRVIAFPVRRRGELILTFPKILKVDLQLTIEIKVNFIIQKSKKTRIFTDKVTVPRIIKKAESSDWNGGWRLQREKIESENPYCNTIVEQ</sequence>
<proteinExistence type="predicted"/>
<name>A0ABP7V329_9BACI</name>
<evidence type="ECO:0000313" key="1">
    <source>
        <dbReference type="EMBL" id="GAA4057617.1"/>
    </source>
</evidence>
<evidence type="ECO:0000313" key="2">
    <source>
        <dbReference type="Proteomes" id="UP001501734"/>
    </source>
</evidence>
<organism evidence="1 2">
    <name type="scientific">Amphibacillus indicireducens</name>
    <dbReference type="NCBI Taxonomy" id="1076330"/>
    <lineage>
        <taxon>Bacteria</taxon>
        <taxon>Bacillati</taxon>
        <taxon>Bacillota</taxon>
        <taxon>Bacilli</taxon>
        <taxon>Bacillales</taxon>
        <taxon>Bacillaceae</taxon>
        <taxon>Amphibacillus</taxon>
    </lineage>
</organism>
<dbReference type="EMBL" id="BAABDL010000005">
    <property type="protein sequence ID" value="GAA4057617.1"/>
    <property type="molecule type" value="Genomic_DNA"/>
</dbReference>